<name>A0AAD5U366_9FUNG</name>
<dbReference type="AlphaFoldDB" id="A0AAD5U366"/>
<organism evidence="1 2">
    <name type="scientific">Clydaea vesicula</name>
    <dbReference type="NCBI Taxonomy" id="447962"/>
    <lineage>
        <taxon>Eukaryota</taxon>
        <taxon>Fungi</taxon>
        <taxon>Fungi incertae sedis</taxon>
        <taxon>Chytridiomycota</taxon>
        <taxon>Chytridiomycota incertae sedis</taxon>
        <taxon>Chytridiomycetes</taxon>
        <taxon>Lobulomycetales</taxon>
        <taxon>Lobulomycetaceae</taxon>
        <taxon>Clydaea</taxon>
    </lineage>
</organism>
<accession>A0AAD5U366</accession>
<evidence type="ECO:0000313" key="2">
    <source>
        <dbReference type="Proteomes" id="UP001211065"/>
    </source>
</evidence>
<proteinExistence type="predicted"/>
<evidence type="ECO:0000313" key="1">
    <source>
        <dbReference type="EMBL" id="KAJ3222622.1"/>
    </source>
</evidence>
<keyword evidence="2" id="KW-1185">Reference proteome</keyword>
<reference evidence="1" key="1">
    <citation type="submission" date="2020-05" db="EMBL/GenBank/DDBJ databases">
        <title>Phylogenomic resolution of chytrid fungi.</title>
        <authorList>
            <person name="Stajich J.E."/>
            <person name="Amses K."/>
            <person name="Simmons R."/>
            <person name="Seto K."/>
            <person name="Myers J."/>
            <person name="Bonds A."/>
            <person name="Quandt C.A."/>
            <person name="Barry K."/>
            <person name="Liu P."/>
            <person name="Grigoriev I."/>
            <person name="Longcore J.E."/>
            <person name="James T.Y."/>
        </authorList>
    </citation>
    <scope>NUCLEOTIDE SEQUENCE</scope>
    <source>
        <strain evidence="1">JEL0476</strain>
    </source>
</reference>
<protein>
    <submittedName>
        <fullName evidence="1">Uncharacterized protein</fullName>
    </submittedName>
</protein>
<dbReference type="EMBL" id="JADGJW010000167">
    <property type="protein sequence ID" value="KAJ3222622.1"/>
    <property type="molecule type" value="Genomic_DNA"/>
</dbReference>
<sequence length="111" mass="12532">MAGFEQKNPYVATVDLSERYGGLEKKEVKISNLSTEQLVLLKRDGKLNSETISMLESDGKLPLEDGSFIKKKKIEVNSGGINKNSVDIDEWIRDSPGLKKRDKKNKKNEIH</sequence>
<gene>
    <name evidence="1" type="ORF">HK099_002092</name>
</gene>
<comment type="caution">
    <text evidence="1">The sequence shown here is derived from an EMBL/GenBank/DDBJ whole genome shotgun (WGS) entry which is preliminary data.</text>
</comment>
<dbReference type="Proteomes" id="UP001211065">
    <property type="component" value="Unassembled WGS sequence"/>
</dbReference>